<dbReference type="EMBL" id="BAAADN010000009">
    <property type="protein sequence ID" value="GAA0453354.1"/>
    <property type="molecule type" value="Genomic_DNA"/>
</dbReference>
<dbReference type="Gene3D" id="2.120.10.30">
    <property type="entry name" value="TolB, C-terminal domain"/>
    <property type="match status" value="1"/>
</dbReference>
<dbReference type="RefSeq" id="WP_244704651.1">
    <property type="nucleotide sequence ID" value="NZ_BAAADN010000009.1"/>
</dbReference>
<dbReference type="InterPro" id="IPR011042">
    <property type="entry name" value="6-blade_b-propeller_TolB-like"/>
</dbReference>
<reference evidence="4" key="2">
    <citation type="submission" date="2022-04" db="EMBL/GenBank/DDBJ databases">
        <title>Sequencing and genomic assembly of Halococcus dombrowskii.</title>
        <authorList>
            <person name="Lim S.W."/>
            <person name="MacLea K.S."/>
        </authorList>
    </citation>
    <scope>NUCLEOTIDE SEQUENCE</scope>
    <source>
        <strain evidence="4">H4</strain>
    </source>
</reference>
<evidence type="ECO:0008006" key="7">
    <source>
        <dbReference type="Google" id="ProtNLM"/>
    </source>
</evidence>
<dbReference type="AlphaFoldDB" id="A0AAV3SDL6"/>
<name>A0AAV3SDL6_HALDO</name>
<evidence type="ECO:0000256" key="1">
    <source>
        <dbReference type="SAM" id="MobiDB-lite"/>
    </source>
</evidence>
<dbReference type="Proteomes" id="UP001500962">
    <property type="component" value="Unassembled WGS sequence"/>
</dbReference>
<keyword evidence="2" id="KW-1133">Transmembrane helix</keyword>
<keyword evidence="2" id="KW-0472">Membrane</keyword>
<dbReference type="SUPFAM" id="SSF50998">
    <property type="entry name" value="Quinoprotein alcohol dehydrogenase-like"/>
    <property type="match status" value="1"/>
</dbReference>
<evidence type="ECO:0000313" key="6">
    <source>
        <dbReference type="Proteomes" id="UP001500962"/>
    </source>
</evidence>
<sequence>MRPFSRLRRRLETPSKRRAAALAALSLVLVTVALVGFVSANESTVTIDERTPERNTLVGLQGYHDEGRVLELAPDGTVVWEYTAVENVFDVESLGPDRVQIAGADAVPDEQCPARYRDDGTRGCVHNTVRIVNQETNETQWQYGWYDVERHEHELHDVDRYTADGEARWVLADMGNDRVFAVNRSGAIQWQWNANATYDPPADVGPEDDWTHLNDVDKVGEGRFQVSLRNFDTVVELRVGNDGTVAVEPLVGPNRFTPNSSAGPLFAQHNPDRLADGHLLVADSENDRIVEFENGTPVWTAGGSARLDWPRDADRLATGNTLVVDSYNDRIVELDGSGEAVWAVETGRLPYDADRIPRNGSGEGSRSEPTADAQGFDPGTNETSSLRDTVAYGLTLLRYSIPNWVDTWGLLVGGLLCGVAAVVEGRRLGR</sequence>
<dbReference type="InterPro" id="IPR011047">
    <property type="entry name" value="Quinoprotein_ADH-like_sf"/>
</dbReference>
<protein>
    <recommendedName>
        <fullName evidence="7">Arylsulfotransferase (ASST)</fullName>
    </recommendedName>
</protein>
<dbReference type="KEGG" id="hdo:MUK72_05505"/>
<evidence type="ECO:0000256" key="2">
    <source>
        <dbReference type="SAM" id="Phobius"/>
    </source>
</evidence>
<organism evidence="3 6">
    <name type="scientific">Halococcus dombrowskii</name>
    <dbReference type="NCBI Taxonomy" id="179637"/>
    <lineage>
        <taxon>Archaea</taxon>
        <taxon>Methanobacteriati</taxon>
        <taxon>Methanobacteriota</taxon>
        <taxon>Stenosarchaea group</taxon>
        <taxon>Halobacteria</taxon>
        <taxon>Halobacteriales</taxon>
        <taxon>Halococcaceae</taxon>
        <taxon>Halococcus</taxon>
    </lineage>
</organism>
<feature type="transmembrane region" description="Helical" evidence="2">
    <location>
        <begin position="404"/>
        <end position="423"/>
    </location>
</feature>
<evidence type="ECO:0000313" key="4">
    <source>
        <dbReference type="EMBL" id="UOO96166.1"/>
    </source>
</evidence>
<feature type="region of interest" description="Disordered" evidence="1">
    <location>
        <begin position="352"/>
        <end position="384"/>
    </location>
</feature>
<gene>
    <name evidence="3" type="ORF">GCM10008985_06390</name>
    <name evidence="4" type="ORF">MUK72_05505</name>
</gene>
<keyword evidence="5" id="KW-1185">Reference proteome</keyword>
<evidence type="ECO:0000313" key="5">
    <source>
        <dbReference type="Proteomes" id="UP000830542"/>
    </source>
</evidence>
<keyword evidence="2" id="KW-0812">Transmembrane</keyword>
<evidence type="ECO:0000313" key="3">
    <source>
        <dbReference type="EMBL" id="GAA0453354.1"/>
    </source>
</evidence>
<dbReference type="EMBL" id="CP095005">
    <property type="protein sequence ID" value="UOO96166.1"/>
    <property type="molecule type" value="Genomic_DNA"/>
</dbReference>
<accession>A0AAV3SDL6</accession>
<reference evidence="3" key="1">
    <citation type="journal article" date="2014" name="Int. J. Syst. Evol. Microbiol.">
        <title>Complete genome sequence of Corynebacterium casei LMG S-19264T (=DSM 44701T), isolated from a smear-ripened cheese.</title>
        <authorList>
            <consortium name="US DOE Joint Genome Institute (JGI-PGF)"/>
            <person name="Walter F."/>
            <person name="Albersmeier A."/>
            <person name="Kalinowski J."/>
            <person name="Ruckert C."/>
        </authorList>
    </citation>
    <scope>NUCLEOTIDE SEQUENCE</scope>
    <source>
        <strain evidence="3">JCM 12289</strain>
    </source>
</reference>
<dbReference type="GeneID" id="71761283"/>
<reference evidence="3" key="3">
    <citation type="submission" date="2023-12" db="EMBL/GenBank/DDBJ databases">
        <authorList>
            <person name="Sun Q."/>
            <person name="Inoue M."/>
        </authorList>
    </citation>
    <scope>NUCLEOTIDE SEQUENCE</scope>
    <source>
        <strain evidence="3">JCM 12289</strain>
    </source>
</reference>
<proteinExistence type="predicted"/>
<dbReference type="Proteomes" id="UP000830542">
    <property type="component" value="Chromosome"/>
</dbReference>